<feature type="compositionally biased region" description="Basic residues" evidence="1">
    <location>
        <begin position="140"/>
        <end position="149"/>
    </location>
</feature>
<proteinExistence type="predicted"/>
<dbReference type="Gramene" id="LPERR10G00290.1">
    <property type="protein sequence ID" value="LPERR10G00290.1"/>
    <property type="gene ID" value="LPERR10G00290"/>
</dbReference>
<keyword evidence="3" id="KW-1185">Reference proteome</keyword>
<dbReference type="EnsemblPlants" id="LPERR10G00290.1">
    <property type="protein sequence ID" value="LPERR10G00290.1"/>
    <property type="gene ID" value="LPERR10G00290"/>
</dbReference>
<dbReference type="Proteomes" id="UP000032180">
    <property type="component" value="Chromosome 10"/>
</dbReference>
<feature type="compositionally biased region" description="Pro residues" evidence="1">
    <location>
        <begin position="74"/>
        <end position="85"/>
    </location>
</feature>
<feature type="region of interest" description="Disordered" evidence="1">
    <location>
        <begin position="37"/>
        <end position="105"/>
    </location>
</feature>
<name>A0A0D9XH86_9ORYZ</name>
<evidence type="ECO:0000256" key="1">
    <source>
        <dbReference type="SAM" id="MobiDB-lite"/>
    </source>
</evidence>
<organism evidence="2 3">
    <name type="scientific">Leersia perrieri</name>
    <dbReference type="NCBI Taxonomy" id="77586"/>
    <lineage>
        <taxon>Eukaryota</taxon>
        <taxon>Viridiplantae</taxon>
        <taxon>Streptophyta</taxon>
        <taxon>Embryophyta</taxon>
        <taxon>Tracheophyta</taxon>
        <taxon>Spermatophyta</taxon>
        <taxon>Magnoliopsida</taxon>
        <taxon>Liliopsida</taxon>
        <taxon>Poales</taxon>
        <taxon>Poaceae</taxon>
        <taxon>BOP clade</taxon>
        <taxon>Oryzoideae</taxon>
        <taxon>Oryzeae</taxon>
        <taxon>Oryzinae</taxon>
        <taxon>Leersia</taxon>
    </lineage>
</organism>
<reference evidence="2" key="3">
    <citation type="submission" date="2015-04" db="UniProtKB">
        <authorList>
            <consortium name="EnsemblPlants"/>
        </authorList>
    </citation>
    <scope>IDENTIFICATION</scope>
</reference>
<reference evidence="3" key="2">
    <citation type="submission" date="2013-12" db="EMBL/GenBank/DDBJ databases">
        <authorList>
            <person name="Yu Y."/>
            <person name="Lee S."/>
            <person name="de Baynast K."/>
            <person name="Wissotski M."/>
            <person name="Liu L."/>
            <person name="Talag J."/>
            <person name="Goicoechea J."/>
            <person name="Angelova A."/>
            <person name="Jetty R."/>
            <person name="Kudrna D."/>
            <person name="Golser W."/>
            <person name="Rivera L."/>
            <person name="Zhang J."/>
            <person name="Wing R."/>
        </authorList>
    </citation>
    <scope>NUCLEOTIDE SEQUENCE</scope>
</reference>
<dbReference type="HOGENOM" id="CLU_1572904_0_0_1"/>
<accession>A0A0D9XH86</accession>
<feature type="compositionally biased region" description="Low complexity" evidence="1">
    <location>
        <begin position="60"/>
        <end position="69"/>
    </location>
</feature>
<feature type="region of interest" description="Disordered" evidence="1">
    <location>
        <begin position="126"/>
        <end position="170"/>
    </location>
</feature>
<reference evidence="2 3" key="1">
    <citation type="submission" date="2012-08" db="EMBL/GenBank/DDBJ databases">
        <title>Oryza genome evolution.</title>
        <authorList>
            <person name="Wing R.A."/>
        </authorList>
    </citation>
    <scope>NUCLEOTIDE SEQUENCE</scope>
</reference>
<evidence type="ECO:0000313" key="3">
    <source>
        <dbReference type="Proteomes" id="UP000032180"/>
    </source>
</evidence>
<dbReference type="AlphaFoldDB" id="A0A0D9XH86"/>
<sequence length="170" mass="17791">MTVEHGELQHGDDADPSAACAVDLGGAGYAAGALGLGTSVARPLGGGGSIGDELERGEVAPTSSSAPPSHARRQPPPAAPRPPSRTSPRRHRPPTRAMAGFAAVPPPLSGWRRTYISLPASPHATVRSSIAFPGGAPTSIRRRRRRRAPRRDPVDAIAFDPHLYTEAQNH</sequence>
<protein>
    <submittedName>
        <fullName evidence="2">Uncharacterized protein</fullName>
    </submittedName>
</protein>
<evidence type="ECO:0000313" key="2">
    <source>
        <dbReference type="EnsemblPlants" id="LPERR10G00290.1"/>
    </source>
</evidence>